<gene>
    <name evidence="1" type="ORF">SAMN05660209_00220</name>
</gene>
<sequence>MCGGCGTGRVAAPWEDVLAGAGPAERAARAAAAGRLLTGRRRRVTPWRGGYLLATATGAARPVGSLDELWAASERRAPGEPRWARSSVPPGWDLQAAVVWISAAARAGTVAAAELPGGVVEFRDGGAAHVVPSCGTAEIGVLGPDPEAALADLLHFTTRG</sequence>
<dbReference type="OrthoDB" id="5195178at2"/>
<evidence type="ECO:0000313" key="2">
    <source>
        <dbReference type="Proteomes" id="UP000198921"/>
    </source>
</evidence>
<dbReference type="Proteomes" id="UP000198921">
    <property type="component" value="Unassembled WGS sequence"/>
</dbReference>
<keyword evidence="2" id="KW-1185">Reference proteome</keyword>
<name>A0A1H3AX40_9ACTN</name>
<proteinExistence type="predicted"/>
<dbReference type="AlphaFoldDB" id="A0A1H3AX40"/>
<protein>
    <submittedName>
        <fullName evidence="1">Uncharacterized protein</fullName>
    </submittedName>
</protein>
<organism evidence="1 2">
    <name type="scientific">Geodermatophilus africanus</name>
    <dbReference type="NCBI Taxonomy" id="1137993"/>
    <lineage>
        <taxon>Bacteria</taxon>
        <taxon>Bacillati</taxon>
        <taxon>Actinomycetota</taxon>
        <taxon>Actinomycetes</taxon>
        <taxon>Geodermatophilales</taxon>
        <taxon>Geodermatophilaceae</taxon>
        <taxon>Geodermatophilus</taxon>
    </lineage>
</organism>
<dbReference type="EMBL" id="FNOT01000001">
    <property type="protein sequence ID" value="SDX34286.1"/>
    <property type="molecule type" value="Genomic_DNA"/>
</dbReference>
<dbReference type="RefSeq" id="WP_091150562.1">
    <property type="nucleotide sequence ID" value="NZ_FNOT01000001.1"/>
</dbReference>
<accession>A0A1H3AX40</accession>
<evidence type="ECO:0000313" key="1">
    <source>
        <dbReference type="EMBL" id="SDX34286.1"/>
    </source>
</evidence>
<dbReference type="STRING" id="1137993.SAMN05660209_00220"/>
<reference evidence="2" key="1">
    <citation type="submission" date="2016-10" db="EMBL/GenBank/DDBJ databases">
        <authorList>
            <person name="Varghese N."/>
            <person name="Submissions S."/>
        </authorList>
    </citation>
    <scope>NUCLEOTIDE SEQUENCE [LARGE SCALE GENOMIC DNA]</scope>
    <source>
        <strain evidence="2">DSM 45422</strain>
    </source>
</reference>